<protein>
    <submittedName>
        <fullName evidence="6">Transcriptional regulator, LysR family protein</fullName>
    </submittedName>
</protein>
<comment type="caution">
    <text evidence="6">The sequence shown here is derived from an EMBL/GenBank/DDBJ whole genome shotgun (WGS) entry which is preliminary data.</text>
</comment>
<dbReference type="Pfam" id="PF00126">
    <property type="entry name" value="HTH_1"/>
    <property type="match status" value="1"/>
</dbReference>
<feature type="domain" description="HTH lysR-type" evidence="5">
    <location>
        <begin position="1"/>
        <end position="50"/>
    </location>
</feature>
<dbReference type="InterPro" id="IPR036388">
    <property type="entry name" value="WH-like_DNA-bd_sf"/>
</dbReference>
<evidence type="ECO:0000256" key="4">
    <source>
        <dbReference type="ARBA" id="ARBA00023163"/>
    </source>
</evidence>
<dbReference type="SUPFAM" id="SSF46785">
    <property type="entry name" value="Winged helix' DNA-binding domain"/>
    <property type="match status" value="1"/>
</dbReference>
<evidence type="ECO:0000256" key="1">
    <source>
        <dbReference type="ARBA" id="ARBA00009437"/>
    </source>
</evidence>
<dbReference type="Pfam" id="PF03466">
    <property type="entry name" value="LysR_substrate"/>
    <property type="match status" value="1"/>
</dbReference>
<name>A0A0C2CSF0_9BACT</name>
<evidence type="ECO:0000313" key="6">
    <source>
        <dbReference type="EMBL" id="KIG14106.1"/>
    </source>
</evidence>
<sequence>MAHTGGYAAAARAMPFTISQPAVHQQVKRLEEDVEFKLFERVGRSDMRLTPGGQALFDFIAPFFVGYDAAVRAARANTTGGLLRIQAAHQLIRELLPSWVAALTAARPGVQVEVLEAGAVDLNALRRGDADLLIDYVGAEPPSDVGAQTVAVTFGFLVAPASLPGVANGDLATQLRTPGSRLAALEGLPFIAYSRHLGHHGVQREALDHFNLAPRVVAYLERAECITAMVAAGVGYSFIPSMEPGGPQAPGVSAFPIAVDGARFPVVALWRQSGTPHPLIELMLSLAPDMRQRAQGRLPSTR</sequence>
<keyword evidence="2" id="KW-0805">Transcription regulation</keyword>
<dbReference type="PANTHER" id="PTHR30346:SF28">
    <property type="entry name" value="HTH-TYPE TRANSCRIPTIONAL REGULATOR CYNR"/>
    <property type="match status" value="1"/>
</dbReference>
<evidence type="ECO:0000256" key="2">
    <source>
        <dbReference type="ARBA" id="ARBA00023015"/>
    </source>
</evidence>
<dbReference type="GO" id="GO:0003677">
    <property type="term" value="F:DNA binding"/>
    <property type="evidence" value="ECO:0007669"/>
    <property type="project" value="UniProtKB-KW"/>
</dbReference>
<dbReference type="GO" id="GO:0003700">
    <property type="term" value="F:DNA-binding transcription factor activity"/>
    <property type="evidence" value="ECO:0007669"/>
    <property type="project" value="InterPro"/>
</dbReference>
<gene>
    <name evidence="6" type="ORF">DB30_07102</name>
</gene>
<evidence type="ECO:0000313" key="7">
    <source>
        <dbReference type="Proteomes" id="UP000031599"/>
    </source>
</evidence>
<evidence type="ECO:0000259" key="5">
    <source>
        <dbReference type="PROSITE" id="PS50931"/>
    </source>
</evidence>
<comment type="similarity">
    <text evidence="1">Belongs to the LysR transcriptional regulatory family.</text>
</comment>
<organism evidence="6 7">
    <name type="scientific">Enhygromyxa salina</name>
    <dbReference type="NCBI Taxonomy" id="215803"/>
    <lineage>
        <taxon>Bacteria</taxon>
        <taxon>Pseudomonadati</taxon>
        <taxon>Myxococcota</taxon>
        <taxon>Polyangia</taxon>
        <taxon>Nannocystales</taxon>
        <taxon>Nannocystaceae</taxon>
        <taxon>Enhygromyxa</taxon>
    </lineage>
</organism>
<dbReference type="PROSITE" id="PS50931">
    <property type="entry name" value="HTH_LYSR"/>
    <property type="match status" value="1"/>
</dbReference>
<reference evidence="6 7" key="1">
    <citation type="submission" date="2014-12" db="EMBL/GenBank/DDBJ databases">
        <title>Genome assembly of Enhygromyxa salina DSM 15201.</title>
        <authorList>
            <person name="Sharma G."/>
            <person name="Subramanian S."/>
        </authorList>
    </citation>
    <scope>NUCLEOTIDE SEQUENCE [LARGE SCALE GENOMIC DNA]</scope>
    <source>
        <strain evidence="6 7">DSM 15201</strain>
    </source>
</reference>
<proteinExistence type="inferred from homology"/>
<dbReference type="CDD" id="cd05466">
    <property type="entry name" value="PBP2_LTTR_substrate"/>
    <property type="match status" value="1"/>
</dbReference>
<dbReference type="Gene3D" id="1.10.10.10">
    <property type="entry name" value="Winged helix-like DNA-binding domain superfamily/Winged helix DNA-binding domain"/>
    <property type="match status" value="1"/>
</dbReference>
<keyword evidence="3" id="KW-0238">DNA-binding</keyword>
<dbReference type="Gene3D" id="3.40.190.290">
    <property type="match status" value="1"/>
</dbReference>
<evidence type="ECO:0000256" key="3">
    <source>
        <dbReference type="ARBA" id="ARBA00023125"/>
    </source>
</evidence>
<dbReference type="PANTHER" id="PTHR30346">
    <property type="entry name" value="TRANSCRIPTIONAL DUAL REGULATOR HCAR-RELATED"/>
    <property type="match status" value="1"/>
</dbReference>
<dbReference type="InterPro" id="IPR005119">
    <property type="entry name" value="LysR_subst-bd"/>
</dbReference>
<dbReference type="InterPro" id="IPR000847">
    <property type="entry name" value="LysR_HTH_N"/>
</dbReference>
<dbReference type="EMBL" id="JMCC02000079">
    <property type="protein sequence ID" value="KIG14106.1"/>
    <property type="molecule type" value="Genomic_DNA"/>
</dbReference>
<accession>A0A0C2CSF0</accession>
<dbReference type="SUPFAM" id="SSF53850">
    <property type="entry name" value="Periplasmic binding protein-like II"/>
    <property type="match status" value="1"/>
</dbReference>
<dbReference type="GO" id="GO:0032993">
    <property type="term" value="C:protein-DNA complex"/>
    <property type="evidence" value="ECO:0007669"/>
    <property type="project" value="TreeGrafter"/>
</dbReference>
<keyword evidence="4" id="KW-0804">Transcription</keyword>
<dbReference type="Proteomes" id="UP000031599">
    <property type="component" value="Unassembled WGS sequence"/>
</dbReference>
<dbReference type="AlphaFoldDB" id="A0A0C2CSF0"/>
<dbReference type="InterPro" id="IPR036390">
    <property type="entry name" value="WH_DNA-bd_sf"/>
</dbReference>